<accession>A0A1H9HHU6</accession>
<reference evidence="1 2" key="1">
    <citation type="submission" date="2016-10" db="EMBL/GenBank/DDBJ databases">
        <authorList>
            <person name="de Groot N.N."/>
        </authorList>
    </citation>
    <scope>NUCLEOTIDE SEQUENCE [LARGE SCALE GENOMIC DNA]</scope>
    <source>
        <strain evidence="1 2">DSM 22007</strain>
    </source>
</reference>
<evidence type="ECO:0000313" key="1">
    <source>
        <dbReference type="EMBL" id="SEQ61858.1"/>
    </source>
</evidence>
<dbReference type="EMBL" id="FOEP01000009">
    <property type="protein sequence ID" value="SEQ61858.1"/>
    <property type="molecule type" value="Genomic_DNA"/>
</dbReference>
<evidence type="ECO:0000313" key="2">
    <source>
        <dbReference type="Proteomes" id="UP000198634"/>
    </source>
</evidence>
<dbReference type="RefSeq" id="WP_090270290.1">
    <property type="nucleotide sequence ID" value="NZ_FOEP01000009.1"/>
</dbReference>
<dbReference type="Proteomes" id="UP000198634">
    <property type="component" value="Unassembled WGS sequence"/>
</dbReference>
<organism evidence="1 2">
    <name type="scientific">Thalassovita taeanensis</name>
    <dbReference type="NCBI Taxonomy" id="657014"/>
    <lineage>
        <taxon>Bacteria</taxon>
        <taxon>Pseudomonadati</taxon>
        <taxon>Pseudomonadota</taxon>
        <taxon>Alphaproteobacteria</taxon>
        <taxon>Rhodobacterales</taxon>
        <taxon>Roseobacteraceae</taxon>
        <taxon>Thalassovita</taxon>
    </lineage>
</organism>
<dbReference type="AlphaFoldDB" id="A0A1H9HHU6"/>
<gene>
    <name evidence="1" type="ORF">SAMN04488092_109127</name>
</gene>
<keyword evidence="2" id="KW-1185">Reference proteome</keyword>
<name>A0A1H9HHU6_9RHOB</name>
<protein>
    <submittedName>
        <fullName evidence="1">Uncharacterized protein</fullName>
    </submittedName>
</protein>
<proteinExistence type="predicted"/>
<sequence length="141" mass="15547">MHIVTGNEPIRAAGFVEVLTAPEGDLDIGYRIAGGDSGPTLLIVGAEETVDVVFDFFASLPGLRRLCGQLYFVKLDMLDHLTRPGQVLFPQVSRFDDSLFLPFCPASTTPEQIARQGCWSALKFCVQQRMFTDDAPMGRLH</sequence>
<dbReference type="OrthoDB" id="7871347at2"/>